<organism evidence="1 2">
    <name type="scientific">Parelaphostrongylus tenuis</name>
    <name type="common">Meningeal worm</name>
    <dbReference type="NCBI Taxonomy" id="148309"/>
    <lineage>
        <taxon>Eukaryota</taxon>
        <taxon>Metazoa</taxon>
        <taxon>Ecdysozoa</taxon>
        <taxon>Nematoda</taxon>
        <taxon>Chromadorea</taxon>
        <taxon>Rhabditida</taxon>
        <taxon>Rhabditina</taxon>
        <taxon>Rhabditomorpha</taxon>
        <taxon>Strongyloidea</taxon>
        <taxon>Metastrongylidae</taxon>
        <taxon>Parelaphostrongylus</taxon>
    </lineage>
</organism>
<reference evidence="1" key="1">
    <citation type="submission" date="2021-06" db="EMBL/GenBank/DDBJ databases">
        <title>Parelaphostrongylus tenuis whole genome reference sequence.</title>
        <authorList>
            <person name="Garwood T.J."/>
            <person name="Larsen P.A."/>
            <person name="Fountain-Jones N.M."/>
            <person name="Garbe J.R."/>
            <person name="Macchietto M.G."/>
            <person name="Kania S.A."/>
            <person name="Gerhold R.W."/>
            <person name="Richards J.E."/>
            <person name="Wolf T.M."/>
        </authorList>
    </citation>
    <scope>NUCLEOTIDE SEQUENCE</scope>
    <source>
        <strain evidence="1">MNPRO001-30</strain>
        <tissue evidence="1">Meninges</tissue>
    </source>
</reference>
<comment type="caution">
    <text evidence="1">The sequence shown here is derived from an EMBL/GenBank/DDBJ whole genome shotgun (WGS) entry which is preliminary data.</text>
</comment>
<accession>A0AAD5LS40</accession>
<proteinExistence type="predicted"/>
<keyword evidence="2" id="KW-1185">Reference proteome</keyword>
<evidence type="ECO:0000313" key="1">
    <source>
        <dbReference type="EMBL" id="KAJ1345615.1"/>
    </source>
</evidence>
<protein>
    <submittedName>
        <fullName evidence="1">Uncharacterized protein</fullName>
    </submittedName>
</protein>
<evidence type="ECO:0000313" key="2">
    <source>
        <dbReference type="Proteomes" id="UP001196413"/>
    </source>
</evidence>
<dbReference type="Proteomes" id="UP001196413">
    <property type="component" value="Unassembled WGS sequence"/>
</dbReference>
<dbReference type="EMBL" id="JAHQIW010000035">
    <property type="protein sequence ID" value="KAJ1345615.1"/>
    <property type="molecule type" value="Genomic_DNA"/>
</dbReference>
<name>A0AAD5LS40_PARTN</name>
<sequence length="85" mass="9652">MGISFLLCKVPGGEGGSDEAGEAAETYISHWRAGNLKRSENIFEKTIIVVQRVARYHDRGRAEFITSTTSFHLCDFTRYQRYFAS</sequence>
<gene>
    <name evidence="1" type="ORF">KIN20_000191</name>
</gene>
<dbReference type="AlphaFoldDB" id="A0AAD5LS40"/>